<evidence type="ECO:0000313" key="1">
    <source>
        <dbReference type="EMBL" id="UOA22679.1"/>
    </source>
</evidence>
<dbReference type="AlphaFoldDB" id="A0AAX3A9Z4"/>
<protein>
    <submittedName>
        <fullName evidence="1">Uncharacterized protein</fullName>
    </submittedName>
</protein>
<organism evidence="1 2">
    <name type="scientific">Sulfitobacter pontiacus</name>
    <dbReference type="NCBI Taxonomy" id="60137"/>
    <lineage>
        <taxon>Bacteria</taxon>
        <taxon>Pseudomonadati</taxon>
        <taxon>Pseudomonadota</taxon>
        <taxon>Alphaproteobacteria</taxon>
        <taxon>Rhodobacterales</taxon>
        <taxon>Roseobacteraceae</taxon>
        <taxon>Sulfitobacter</taxon>
    </lineage>
</organism>
<name>A0AAX3A9Z4_9RHOB</name>
<evidence type="ECO:0000313" key="2">
    <source>
        <dbReference type="Proteomes" id="UP000830781"/>
    </source>
</evidence>
<dbReference type="EMBL" id="CP084959">
    <property type="protein sequence ID" value="UOA22679.1"/>
    <property type="molecule type" value="Genomic_DNA"/>
</dbReference>
<accession>A0AAX3A9Z4</accession>
<dbReference type="Proteomes" id="UP000830781">
    <property type="component" value="Chromosome"/>
</dbReference>
<gene>
    <name evidence="1" type="ORF">DSM110277_01084</name>
</gene>
<keyword evidence="2" id="KW-1185">Reference proteome</keyword>
<reference evidence="2" key="1">
    <citation type="journal article" date="2022" name="Microorganisms">
        <title>Beyond the ABCs#Discovery of Three New Plasmid Types in Rhodobacterales (RepQ, RepY, RepW).</title>
        <authorList>
            <person name="Freese H.M."/>
            <person name="Ringel V."/>
            <person name="Overmann J."/>
            <person name="Petersen J."/>
        </authorList>
    </citation>
    <scope>NUCLEOTIDE SEQUENCE [LARGE SCALE GENOMIC DNA]</scope>
    <source>
        <strain evidence="2">DSM 110277</strain>
    </source>
</reference>
<sequence>MFDALLAGVSHPHTPVEFSLQNEADDKNWGAA</sequence>
<proteinExistence type="predicted"/>